<keyword evidence="1" id="KW-0732">Signal</keyword>
<gene>
    <name evidence="2" type="ORF">IW967_01705</name>
</gene>
<dbReference type="RefSeq" id="WP_067846710.1">
    <property type="nucleotide sequence ID" value="NZ_JADPKZ010000022.1"/>
</dbReference>
<feature type="signal peptide" evidence="1">
    <location>
        <begin position="1"/>
        <end position="31"/>
    </location>
</feature>
<evidence type="ECO:0000256" key="1">
    <source>
        <dbReference type="SAM" id="SignalP"/>
    </source>
</evidence>
<keyword evidence="3" id="KW-1185">Reference proteome</keyword>
<dbReference type="EMBL" id="JADPKZ010000022">
    <property type="protein sequence ID" value="MBF8376592.1"/>
    <property type="molecule type" value="Genomic_DNA"/>
</dbReference>
<evidence type="ECO:0000313" key="3">
    <source>
        <dbReference type="Proteomes" id="UP000642910"/>
    </source>
</evidence>
<evidence type="ECO:0000313" key="2">
    <source>
        <dbReference type="EMBL" id="MBF8376592.1"/>
    </source>
</evidence>
<sequence length="67" mass="7222">MNHLHGFSRIMVVMAATAGSGSMLWASTALADTVQSHHSAPLQATASAQLTHNHPNFVFLPPWPDEE</sequence>
<name>A0ABS0EZY4_9BACL</name>
<accession>A0ABS0EZY4</accession>
<protein>
    <submittedName>
        <fullName evidence="2">Uncharacterized protein</fullName>
    </submittedName>
</protein>
<proteinExistence type="predicted"/>
<dbReference type="Proteomes" id="UP000642910">
    <property type="component" value="Unassembled WGS sequence"/>
</dbReference>
<comment type="caution">
    <text evidence="2">The sequence shown here is derived from an EMBL/GenBank/DDBJ whole genome shotgun (WGS) entry which is preliminary data.</text>
</comment>
<feature type="chain" id="PRO_5047289002" evidence="1">
    <location>
        <begin position="32"/>
        <end position="67"/>
    </location>
</feature>
<organism evidence="2 3">
    <name type="scientific">Alicyclobacillus mali</name>
    <name type="common">ex Roth et al. 2021</name>
    <dbReference type="NCBI Taxonomy" id="1123961"/>
    <lineage>
        <taxon>Bacteria</taxon>
        <taxon>Bacillati</taxon>
        <taxon>Bacillota</taxon>
        <taxon>Bacilli</taxon>
        <taxon>Bacillales</taxon>
        <taxon>Alicyclobacillaceae</taxon>
        <taxon>Alicyclobacillus</taxon>
    </lineage>
</organism>
<reference evidence="2 3" key="1">
    <citation type="submission" date="2020-11" db="EMBL/GenBank/DDBJ databases">
        <title>Genomic insight of Alicyclobacillus mali FL 18 reveals a new arsenic-resistant strain, with potential in environmental biotechnology.</title>
        <authorList>
            <person name="Fiorentino G."/>
            <person name="Gallo G."/>
            <person name="Aulitto M."/>
        </authorList>
    </citation>
    <scope>NUCLEOTIDE SEQUENCE [LARGE SCALE GENOMIC DNA]</scope>
    <source>
        <strain evidence="2 3">FL 18</strain>
    </source>
</reference>